<accession>A0A6C7E522</accession>
<evidence type="ECO:0000256" key="3">
    <source>
        <dbReference type="ARBA" id="ARBA00022723"/>
    </source>
</evidence>
<evidence type="ECO:0000259" key="6">
    <source>
        <dbReference type="Pfam" id="PF00962"/>
    </source>
</evidence>
<keyword evidence="5" id="KW-0862">Zinc</keyword>
<dbReference type="InterPro" id="IPR006330">
    <property type="entry name" value="Ado/ade_deaminase"/>
</dbReference>
<proteinExistence type="inferred from homology"/>
<evidence type="ECO:0000313" key="8">
    <source>
        <dbReference type="Proteomes" id="UP000011863"/>
    </source>
</evidence>
<dbReference type="Gene3D" id="3.20.20.140">
    <property type="entry name" value="Metal-dependent hydrolases"/>
    <property type="match status" value="1"/>
</dbReference>
<dbReference type="Pfam" id="PF00962">
    <property type="entry name" value="A_deaminase"/>
    <property type="match status" value="1"/>
</dbReference>
<dbReference type="NCBIfam" id="TIGR01430">
    <property type="entry name" value="aden_deam"/>
    <property type="match status" value="1"/>
</dbReference>
<dbReference type="PANTHER" id="PTHR43114:SF6">
    <property type="entry name" value="ADENINE DEAMINASE"/>
    <property type="match status" value="1"/>
</dbReference>
<dbReference type="EMBL" id="AP012057">
    <property type="protein sequence ID" value="BAN00365.1"/>
    <property type="molecule type" value="Genomic_DNA"/>
</dbReference>
<evidence type="ECO:0000256" key="1">
    <source>
        <dbReference type="ARBA" id="ARBA00001947"/>
    </source>
</evidence>
<evidence type="ECO:0000256" key="2">
    <source>
        <dbReference type="ARBA" id="ARBA00006676"/>
    </source>
</evidence>
<dbReference type="Proteomes" id="UP000011863">
    <property type="component" value="Chromosome"/>
</dbReference>
<dbReference type="RefSeq" id="WP_015439613.1">
    <property type="nucleotide sequence ID" value="NC_020520.1"/>
</dbReference>
<organism evidence="7 8">
    <name type="scientific">Ilumatobacter coccineus (strain NBRC 103263 / KCTC 29153 / YM16-304)</name>
    <dbReference type="NCBI Taxonomy" id="1313172"/>
    <lineage>
        <taxon>Bacteria</taxon>
        <taxon>Bacillati</taxon>
        <taxon>Actinomycetota</taxon>
        <taxon>Acidimicrobiia</taxon>
        <taxon>Acidimicrobiales</taxon>
        <taxon>Ilumatobacteraceae</taxon>
        <taxon>Ilumatobacter</taxon>
    </lineage>
</organism>
<dbReference type="GO" id="GO:0046872">
    <property type="term" value="F:metal ion binding"/>
    <property type="evidence" value="ECO:0007669"/>
    <property type="project" value="UniProtKB-KW"/>
</dbReference>
<comment type="similarity">
    <text evidence="2">Belongs to the metallo-dependent hydrolases superfamily. Adenosine and AMP deaminases family.</text>
</comment>
<evidence type="ECO:0000256" key="4">
    <source>
        <dbReference type="ARBA" id="ARBA00022801"/>
    </source>
</evidence>
<dbReference type="EC" id="3.5.4.4" evidence="7"/>
<dbReference type="InterPro" id="IPR001365">
    <property type="entry name" value="A_deaminase_dom"/>
</dbReference>
<dbReference type="PANTHER" id="PTHR43114">
    <property type="entry name" value="ADENINE DEAMINASE"/>
    <property type="match status" value="1"/>
</dbReference>
<dbReference type="SUPFAM" id="SSF51556">
    <property type="entry name" value="Metallo-dependent hydrolases"/>
    <property type="match status" value="1"/>
</dbReference>
<dbReference type="KEGG" id="aym:YM304_00510"/>
<keyword evidence="4 7" id="KW-0378">Hydrolase</keyword>
<protein>
    <submittedName>
        <fullName evidence="7">Adenosine deaminase</fullName>
        <ecNumber evidence="7">3.5.4.4</ecNumber>
    </submittedName>
</protein>
<dbReference type="GO" id="GO:0016814">
    <property type="term" value="F:hydrolase activity, acting on carbon-nitrogen (but not peptide) bonds, in cyclic amidines"/>
    <property type="evidence" value="ECO:0007669"/>
    <property type="project" value="UniProtKB-ARBA"/>
</dbReference>
<dbReference type="GO" id="GO:0019239">
    <property type="term" value="F:deaminase activity"/>
    <property type="evidence" value="ECO:0007669"/>
    <property type="project" value="InterPro"/>
</dbReference>
<sequence length="346" mass="36853">MTSTTNDSAVSDEMIALLPKVELHVHLEGTLEPTRIAQLADLAGKELPRPLDRIFETTDLSDFLAFLDWTGRLVTSPDLAGELAYDFAARAARDNTMYAEVIINPTHWGALSLDDLLAGVAAGFDRAQADGLADCRILPSILRQQSEAEAVDLANHLAEHQPHRVVGLSIDGDEAVAGRTAPRFAAAYRIAKDAGLGLTAHAGESSGADGVRDALDLLGVDRLDHGIRAVEDPELVARLVDEGQPLNVCVTSNCRRMYPDVHHHPILELLAAGVNCTINTDDPAPMQCDLNGEFALVADAAGWDLTDTAAATATAIDAAFCDHATKADLRTRLAAFTTEHIEGATS</sequence>
<dbReference type="OrthoDB" id="105475at2"/>
<keyword evidence="3" id="KW-0479">Metal-binding</keyword>
<reference evidence="7 8" key="1">
    <citation type="journal article" date="2013" name="Int. J. Syst. Evol. Microbiol.">
        <title>Ilumatobacter nonamiense sp. nov. and Ilumatobacter coccineum sp. nov., isolated from seashore sand.</title>
        <authorList>
            <person name="Matsumoto A."/>
            <person name="Kasai H."/>
            <person name="Matsuo Y."/>
            <person name="Shizuri Y."/>
            <person name="Ichikawa N."/>
            <person name="Fujita N."/>
            <person name="Omura S."/>
            <person name="Takahashi Y."/>
        </authorList>
    </citation>
    <scope>NUCLEOTIDE SEQUENCE [LARGE SCALE GENOMIC DNA]</scope>
    <source>
        <strain evidence="8">NBRC 103263 / KCTC 29153 / YM16-304</strain>
    </source>
</reference>
<dbReference type="InterPro" id="IPR032466">
    <property type="entry name" value="Metal_Hydrolase"/>
</dbReference>
<feature type="domain" description="Adenosine deaminase" evidence="6">
    <location>
        <begin position="19"/>
        <end position="334"/>
    </location>
</feature>
<evidence type="ECO:0000313" key="7">
    <source>
        <dbReference type="EMBL" id="BAN00365.1"/>
    </source>
</evidence>
<dbReference type="AlphaFoldDB" id="A0A6C7E522"/>
<comment type="cofactor">
    <cofactor evidence="1">
        <name>Zn(2+)</name>
        <dbReference type="ChEBI" id="CHEBI:29105"/>
    </cofactor>
</comment>
<evidence type="ECO:0000256" key="5">
    <source>
        <dbReference type="ARBA" id="ARBA00022833"/>
    </source>
</evidence>
<name>A0A6C7E522_ILUCY</name>
<keyword evidence="8" id="KW-1185">Reference proteome</keyword>
<gene>
    <name evidence="7" type="primary">add</name>
    <name evidence="7" type="ORF">YM304_00510</name>
</gene>